<dbReference type="Gene3D" id="3.90.320.10">
    <property type="match status" value="1"/>
</dbReference>
<reference evidence="3" key="1">
    <citation type="journal article" date="2019" name="Int. J. Syst. Evol. Microbiol.">
        <title>The Global Catalogue of Microorganisms (GCM) 10K type strain sequencing project: providing services to taxonomists for standard genome sequencing and annotation.</title>
        <authorList>
            <consortium name="The Broad Institute Genomics Platform"/>
            <consortium name="The Broad Institute Genome Sequencing Center for Infectious Disease"/>
            <person name="Wu L."/>
            <person name="Ma J."/>
        </authorList>
    </citation>
    <scope>NUCLEOTIDE SEQUENCE [LARGE SCALE GENOMIC DNA]</scope>
    <source>
        <strain evidence="3">JCM 30742</strain>
    </source>
</reference>
<name>A0ABP7DK64_9MICC</name>
<evidence type="ECO:0000313" key="3">
    <source>
        <dbReference type="Proteomes" id="UP001500752"/>
    </source>
</evidence>
<dbReference type="Proteomes" id="UP001500752">
    <property type="component" value="Unassembled WGS sequence"/>
</dbReference>
<dbReference type="RefSeq" id="WP_345154869.1">
    <property type="nucleotide sequence ID" value="NZ_BAABEO010000047.1"/>
</dbReference>
<accession>A0ABP7DK64</accession>
<sequence length="274" mass="30337">MTAIATGTAPRFLDGMESDDYHAHHALGSSSLKTLATRTPAHFVWERENPKTSDAFDLGTVAHSLILEQDESGVAVLQVRDKRSKAWKEFDADTRAEGKIPLTGAEWDRVTAMRDSVMSHPIARNAFTGHVAERSVFWEKSGVPVKCRPDAWNRGVIVDLKTAVNADPRDFPKKAMDLGYHQSQALYRDGMEALTGDRPRFLFVIVEKEPPHLVSVVELDPDFEALGARLNDQALTIYRECTDTGTWPGYPTPATPLPAPRWADSLTEGILGND</sequence>
<evidence type="ECO:0000259" key="1">
    <source>
        <dbReference type="Pfam" id="PF12684"/>
    </source>
</evidence>
<comment type="caution">
    <text evidence="2">The sequence shown here is derived from an EMBL/GenBank/DDBJ whole genome shotgun (WGS) entry which is preliminary data.</text>
</comment>
<dbReference type="InterPro" id="IPR011604">
    <property type="entry name" value="PDDEXK-like_dom_sf"/>
</dbReference>
<feature type="domain" description="Putative exodeoxyribonuclease 8 PDDEXK-like" evidence="1">
    <location>
        <begin position="30"/>
        <end position="250"/>
    </location>
</feature>
<dbReference type="Pfam" id="PF12684">
    <property type="entry name" value="DUF3799"/>
    <property type="match status" value="1"/>
</dbReference>
<organism evidence="2 3">
    <name type="scientific">Arthrobacter ginkgonis</name>
    <dbReference type="NCBI Taxonomy" id="1630594"/>
    <lineage>
        <taxon>Bacteria</taxon>
        <taxon>Bacillati</taxon>
        <taxon>Actinomycetota</taxon>
        <taxon>Actinomycetes</taxon>
        <taxon>Micrococcales</taxon>
        <taxon>Micrococcaceae</taxon>
        <taxon>Arthrobacter</taxon>
    </lineage>
</organism>
<gene>
    <name evidence="2" type="ORF">GCM10023081_46930</name>
</gene>
<dbReference type="EMBL" id="BAABEO010000047">
    <property type="protein sequence ID" value="GAA3705556.1"/>
    <property type="molecule type" value="Genomic_DNA"/>
</dbReference>
<dbReference type="InterPro" id="IPR024432">
    <property type="entry name" value="Put_RecE_PDDEXK-like_dom"/>
</dbReference>
<proteinExistence type="predicted"/>
<keyword evidence="3" id="KW-1185">Reference proteome</keyword>
<protein>
    <recommendedName>
        <fullName evidence="1">Putative exodeoxyribonuclease 8 PDDEXK-like domain-containing protein</fullName>
    </recommendedName>
</protein>
<evidence type="ECO:0000313" key="2">
    <source>
        <dbReference type="EMBL" id="GAA3705556.1"/>
    </source>
</evidence>